<keyword evidence="11" id="KW-1185">Reference proteome</keyword>
<dbReference type="HAMAP" id="MF_00265">
    <property type="entry name" value="VapC_Nob1"/>
    <property type="match status" value="1"/>
</dbReference>
<evidence type="ECO:0000313" key="10">
    <source>
        <dbReference type="EMBL" id="TKA09698.1"/>
    </source>
</evidence>
<evidence type="ECO:0000256" key="1">
    <source>
        <dbReference type="ARBA" id="ARBA00001946"/>
    </source>
</evidence>
<dbReference type="InterPro" id="IPR050556">
    <property type="entry name" value="Type_II_TA_system_RNase"/>
</dbReference>
<feature type="binding site" evidence="8">
    <location>
        <position position="99"/>
    </location>
    <ligand>
        <name>Mg(2+)</name>
        <dbReference type="ChEBI" id="CHEBI:18420"/>
    </ligand>
</feature>
<dbReference type="EMBL" id="SUMC01000020">
    <property type="protein sequence ID" value="TKA09698.1"/>
    <property type="molecule type" value="Genomic_DNA"/>
</dbReference>
<comment type="cofactor">
    <cofactor evidence="1 8">
        <name>Mg(2+)</name>
        <dbReference type="ChEBI" id="CHEBI:18420"/>
    </cofactor>
</comment>
<evidence type="ECO:0000256" key="5">
    <source>
        <dbReference type="ARBA" id="ARBA00022801"/>
    </source>
</evidence>
<reference evidence="10 11" key="1">
    <citation type="submission" date="2019-04" db="EMBL/GenBank/DDBJ databases">
        <title>Streptomyces oryziradicis sp. nov., a novel actinomycete isolated from rhizosphere soil of rice (Oryza sativa L.).</title>
        <authorList>
            <person name="Li C."/>
        </authorList>
    </citation>
    <scope>NUCLEOTIDE SEQUENCE [LARGE SCALE GENOMIC DNA]</scope>
    <source>
        <strain evidence="10 11">NEAU-C40</strain>
    </source>
</reference>
<evidence type="ECO:0000256" key="8">
    <source>
        <dbReference type="HAMAP-Rule" id="MF_00265"/>
    </source>
</evidence>
<feature type="binding site" evidence="8">
    <location>
        <position position="9"/>
    </location>
    <ligand>
        <name>Mg(2+)</name>
        <dbReference type="ChEBI" id="CHEBI:18420"/>
    </ligand>
</feature>
<comment type="similarity">
    <text evidence="7 8">Belongs to the PINc/VapC protein family.</text>
</comment>
<dbReference type="RefSeq" id="WP_136725572.1">
    <property type="nucleotide sequence ID" value="NZ_SUMC01000020.1"/>
</dbReference>
<sequence>MGSVTYLLDTSALWYLLRNAGTRQTWAGHIQARAFFIAEPTRAEFLYSATGPTHRDELAEDLDALCRPAPVPKTAWRWVDTAQYKLTQAGQHRSAGAPDLLLCATAAHHGHTVLHVDNDFVAVASVLKDVQQRDVRT</sequence>
<keyword evidence="8" id="KW-0800">Toxin</keyword>
<evidence type="ECO:0000256" key="4">
    <source>
        <dbReference type="ARBA" id="ARBA00022723"/>
    </source>
</evidence>
<dbReference type="SUPFAM" id="SSF88723">
    <property type="entry name" value="PIN domain-like"/>
    <property type="match status" value="1"/>
</dbReference>
<comment type="function">
    <text evidence="8">Toxic component of a toxin-antitoxin (TA) system. An RNase.</text>
</comment>
<keyword evidence="2 8" id="KW-1277">Toxin-antitoxin system</keyword>
<comment type="caution">
    <text evidence="10">The sequence shown here is derived from an EMBL/GenBank/DDBJ whole genome shotgun (WGS) entry which is preliminary data.</text>
</comment>
<dbReference type="Pfam" id="PF01850">
    <property type="entry name" value="PIN"/>
    <property type="match status" value="1"/>
</dbReference>
<dbReference type="InterPro" id="IPR022907">
    <property type="entry name" value="VapC_family"/>
</dbReference>
<gene>
    <name evidence="8" type="primary">vapC</name>
    <name evidence="10" type="ORF">FCI23_21565</name>
</gene>
<keyword evidence="3 8" id="KW-0540">Nuclease</keyword>
<dbReference type="GO" id="GO:0000287">
    <property type="term" value="F:magnesium ion binding"/>
    <property type="evidence" value="ECO:0007669"/>
    <property type="project" value="UniProtKB-UniRule"/>
</dbReference>
<protein>
    <recommendedName>
        <fullName evidence="8">Ribonuclease VapC</fullName>
        <shortName evidence="8">RNase VapC</shortName>
        <ecNumber evidence="8">3.1.-.-</ecNumber>
    </recommendedName>
    <alternativeName>
        <fullName evidence="8">Toxin VapC</fullName>
    </alternativeName>
</protein>
<keyword evidence="5 8" id="KW-0378">Hydrolase</keyword>
<keyword evidence="4 8" id="KW-0479">Metal-binding</keyword>
<dbReference type="PANTHER" id="PTHR33653">
    <property type="entry name" value="RIBONUCLEASE VAPC2"/>
    <property type="match status" value="1"/>
</dbReference>
<evidence type="ECO:0000259" key="9">
    <source>
        <dbReference type="Pfam" id="PF01850"/>
    </source>
</evidence>
<dbReference type="GO" id="GO:0004540">
    <property type="term" value="F:RNA nuclease activity"/>
    <property type="evidence" value="ECO:0007669"/>
    <property type="project" value="InterPro"/>
</dbReference>
<evidence type="ECO:0000313" key="11">
    <source>
        <dbReference type="Proteomes" id="UP000305778"/>
    </source>
</evidence>
<organism evidence="10 11">
    <name type="scientific">Actinacidiphila oryziradicis</name>
    <dbReference type="NCBI Taxonomy" id="2571141"/>
    <lineage>
        <taxon>Bacteria</taxon>
        <taxon>Bacillati</taxon>
        <taxon>Actinomycetota</taxon>
        <taxon>Actinomycetes</taxon>
        <taxon>Kitasatosporales</taxon>
        <taxon>Streptomycetaceae</taxon>
        <taxon>Actinacidiphila</taxon>
    </lineage>
</organism>
<dbReference type="InterPro" id="IPR029060">
    <property type="entry name" value="PIN-like_dom_sf"/>
</dbReference>
<evidence type="ECO:0000256" key="7">
    <source>
        <dbReference type="ARBA" id="ARBA00038093"/>
    </source>
</evidence>
<evidence type="ECO:0000256" key="3">
    <source>
        <dbReference type="ARBA" id="ARBA00022722"/>
    </source>
</evidence>
<evidence type="ECO:0000256" key="6">
    <source>
        <dbReference type="ARBA" id="ARBA00022842"/>
    </source>
</evidence>
<dbReference type="GO" id="GO:0016787">
    <property type="term" value="F:hydrolase activity"/>
    <property type="evidence" value="ECO:0007669"/>
    <property type="project" value="UniProtKB-KW"/>
</dbReference>
<dbReference type="Gene3D" id="3.40.50.1010">
    <property type="entry name" value="5'-nuclease"/>
    <property type="match status" value="1"/>
</dbReference>
<dbReference type="Proteomes" id="UP000305778">
    <property type="component" value="Unassembled WGS sequence"/>
</dbReference>
<feature type="domain" description="PIN" evidence="9">
    <location>
        <begin position="6"/>
        <end position="124"/>
    </location>
</feature>
<dbReference type="AlphaFoldDB" id="A0A4U0SKZ6"/>
<name>A0A4U0SKZ6_9ACTN</name>
<dbReference type="PANTHER" id="PTHR33653:SF1">
    <property type="entry name" value="RIBONUCLEASE VAPC2"/>
    <property type="match status" value="1"/>
</dbReference>
<keyword evidence="6 8" id="KW-0460">Magnesium</keyword>
<dbReference type="GO" id="GO:0090729">
    <property type="term" value="F:toxin activity"/>
    <property type="evidence" value="ECO:0007669"/>
    <property type="project" value="UniProtKB-KW"/>
</dbReference>
<proteinExistence type="inferred from homology"/>
<dbReference type="InterPro" id="IPR002716">
    <property type="entry name" value="PIN_dom"/>
</dbReference>
<accession>A0A4U0SKZ6</accession>
<evidence type="ECO:0000256" key="2">
    <source>
        <dbReference type="ARBA" id="ARBA00022649"/>
    </source>
</evidence>
<dbReference type="OrthoDB" id="5185254at2"/>
<dbReference type="EC" id="3.1.-.-" evidence="8"/>